<keyword evidence="3" id="KW-0472">Membrane</keyword>
<evidence type="ECO:0000313" key="4">
    <source>
        <dbReference type="EMBL" id="GFS01243.1"/>
    </source>
</evidence>
<keyword evidence="5" id="KW-1185">Reference proteome</keyword>
<feature type="coiled-coil region" evidence="1">
    <location>
        <begin position="17"/>
        <end position="44"/>
    </location>
</feature>
<comment type="caution">
    <text evidence="4">The sequence shown here is derived from an EMBL/GenBank/DDBJ whole genome shotgun (WGS) entry which is preliminary data.</text>
</comment>
<sequence length="184" mass="19926">MSTGVVCWMTTSVQIDLDAINKRLNSLDQLCKDLQDKYSTLNDKLSGVASLDDLELLTSQFVTWPGLEDALKGVRADFENLQPISEERVVIELGVQTETVETRSRPTSARPISRASSARSRGSTAGPSSELLDVLERLGRLAEAHEALQKRVEELEVCVLGRGGRLVVVVVVIVVVAVLVAAAV</sequence>
<evidence type="ECO:0000313" key="5">
    <source>
        <dbReference type="Proteomes" id="UP000762676"/>
    </source>
</evidence>
<accession>A0AAV4HSY7</accession>
<dbReference type="Proteomes" id="UP000762676">
    <property type="component" value="Unassembled WGS sequence"/>
</dbReference>
<keyword evidence="1" id="KW-0175">Coiled coil</keyword>
<keyword evidence="3" id="KW-1133">Transmembrane helix</keyword>
<reference evidence="4 5" key="1">
    <citation type="journal article" date="2021" name="Elife">
        <title>Chloroplast acquisition without the gene transfer in kleptoplastic sea slugs, Plakobranchus ocellatus.</title>
        <authorList>
            <person name="Maeda T."/>
            <person name="Takahashi S."/>
            <person name="Yoshida T."/>
            <person name="Shimamura S."/>
            <person name="Takaki Y."/>
            <person name="Nagai Y."/>
            <person name="Toyoda A."/>
            <person name="Suzuki Y."/>
            <person name="Arimoto A."/>
            <person name="Ishii H."/>
            <person name="Satoh N."/>
            <person name="Nishiyama T."/>
            <person name="Hasebe M."/>
            <person name="Maruyama T."/>
            <person name="Minagawa J."/>
            <person name="Obokata J."/>
            <person name="Shigenobu S."/>
        </authorList>
    </citation>
    <scope>NUCLEOTIDE SEQUENCE [LARGE SCALE GENOMIC DNA]</scope>
</reference>
<feature type="region of interest" description="Disordered" evidence="2">
    <location>
        <begin position="101"/>
        <end position="128"/>
    </location>
</feature>
<proteinExistence type="predicted"/>
<evidence type="ECO:0000256" key="2">
    <source>
        <dbReference type="SAM" id="MobiDB-lite"/>
    </source>
</evidence>
<feature type="compositionally biased region" description="Low complexity" evidence="2">
    <location>
        <begin position="105"/>
        <end position="128"/>
    </location>
</feature>
<dbReference type="AlphaFoldDB" id="A0AAV4HSY7"/>
<gene>
    <name evidence="4" type="ORF">ElyMa_001091900</name>
</gene>
<keyword evidence="3" id="KW-0812">Transmembrane</keyword>
<name>A0AAV4HSY7_9GAST</name>
<dbReference type="EMBL" id="BMAT01002201">
    <property type="protein sequence ID" value="GFS01243.1"/>
    <property type="molecule type" value="Genomic_DNA"/>
</dbReference>
<organism evidence="4 5">
    <name type="scientific">Elysia marginata</name>
    <dbReference type="NCBI Taxonomy" id="1093978"/>
    <lineage>
        <taxon>Eukaryota</taxon>
        <taxon>Metazoa</taxon>
        <taxon>Spiralia</taxon>
        <taxon>Lophotrochozoa</taxon>
        <taxon>Mollusca</taxon>
        <taxon>Gastropoda</taxon>
        <taxon>Heterobranchia</taxon>
        <taxon>Euthyneura</taxon>
        <taxon>Panpulmonata</taxon>
        <taxon>Sacoglossa</taxon>
        <taxon>Placobranchoidea</taxon>
        <taxon>Plakobranchidae</taxon>
        <taxon>Elysia</taxon>
    </lineage>
</organism>
<evidence type="ECO:0000256" key="1">
    <source>
        <dbReference type="SAM" id="Coils"/>
    </source>
</evidence>
<evidence type="ECO:0000256" key="3">
    <source>
        <dbReference type="SAM" id="Phobius"/>
    </source>
</evidence>
<feature type="transmembrane region" description="Helical" evidence="3">
    <location>
        <begin position="166"/>
        <end position="183"/>
    </location>
</feature>
<protein>
    <submittedName>
        <fullName evidence="4">Glutamine-rich protein 2</fullName>
    </submittedName>
</protein>